<evidence type="ECO:0000313" key="1">
    <source>
        <dbReference type="EMBL" id="MCH94179.1"/>
    </source>
</evidence>
<accession>A0A392N4T4</accession>
<keyword evidence="2" id="KW-1185">Reference proteome</keyword>
<dbReference type="EMBL" id="LXQA010026698">
    <property type="protein sequence ID" value="MCH94179.1"/>
    <property type="molecule type" value="Genomic_DNA"/>
</dbReference>
<sequence>FKHAAPAETWNRSASLWLLPILKEVIEILFQGLIKNSSISNSRLVYSIGSNVSVGLHAIILEPKWLQIATKPGLDSDDGSSTMSRALKRGYHQQNSALGNTGIHIVIKP</sequence>
<reference evidence="1 2" key="1">
    <citation type="journal article" date="2018" name="Front. Plant Sci.">
        <title>Red Clover (Trifolium pratense) and Zigzag Clover (T. medium) - A Picture of Genomic Similarities and Differences.</title>
        <authorList>
            <person name="Dluhosova J."/>
            <person name="Istvanek J."/>
            <person name="Nedelnik J."/>
            <person name="Repkova J."/>
        </authorList>
    </citation>
    <scope>NUCLEOTIDE SEQUENCE [LARGE SCALE GENOMIC DNA]</scope>
    <source>
        <strain evidence="2">cv. 10/8</strain>
        <tissue evidence="1">Leaf</tissue>
    </source>
</reference>
<name>A0A392N4T4_9FABA</name>
<dbReference type="Proteomes" id="UP000265520">
    <property type="component" value="Unassembled WGS sequence"/>
</dbReference>
<dbReference type="AlphaFoldDB" id="A0A392N4T4"/>
<feature type="non-terminal residue" evidence="1">
    <location>
        <position position="1"/>
    </location>
</feature>
<organism evidence="1 2">
    <name type="scientific">Trifolium medium</name>
    <dbReference type="NCBI Taxonomy" id="97028"/>
    <lineage>
        <taxon>Eukaryota</taxon>
        <taxon>Viridiplantae</taxon>
        <taxon>Streptophyta</taxon>
        <taxon>Embryophyta</taxon>
        <taxon>Tracheophyta</taxon>
        <taxon>Spermatophyta</taxon>
        <taxon>Magnoliopsida</taxon>
        <taxon>eudicotyledons</taxon>
        <taxon>Gunneridae</taxon>
        <taxon>Pentapetalae</taxon>
        <taxon>rosids</taxon>
        <taxon>fabids</taxon>
        <taxon>Fabales</taxon>
        <taxon>Fabaceae</taxon>
        <taxon>Papilionoideae</taxon>
        <taxon>50 kb inversion clade</taxon>
        <taxon>NPAAA clade</taxon>
        <taxon>Hologalegina</taxon>
        <taxon>IRL clade</taxon>
        <taxon>Trifolieae</taxon>
        <taxon>Trifolium</taxon>
    </lineage>
</organism>
<proteinExistence type="predicted"/>
<evidence type="ECO:0000313" key="2">
    <source>
        <dbReference type="Proteomes" id="UP000265520"/>
    </source>
</evidence>
<comment type="caution">
    <text evidence="1">The sequence shown here is derived from an EMBL/GenBank/DDBJ whole genome shotgun (WGS) entry which is preliminary data.</text>
</comment>
<protein>
    <submittedName>
        <fullName evidence="1">Uncharacterized protein</fullName>
    </submittedName>
</protein>